<keyword evidence="2 9" id="KW-0645">Protease</keyword>
<dbReference type="Gene3D" id="1.20.1050.40">
    <property type="entry name" value="Endopeptidase. Chain P, domain 1"/>
    <property type="match status" value="1"/>
</dbReference>
<feature type="domain" description="Oligopeptidase A N-terminal" evidence="12">
    <location>
        <begin position="65"/>
        <end position="183"/>
    </location>
</feature>
<dbReference type="Pfam" id="PF01432">
    <property type="entry name" value="Peptidase_M3"/>
    <property type="match status" value="1"/>
</dbReference>
<keyword evidence="6 9" id="KW-0482">Metalloprotease</keyword>
<dbReference type="PANTHER" id="PTHR11804:SF84">
    <property type="entry name" value="SACCHAROLYSIN"/>
    <property type="match status" value="1"/>
</dbReference>
<evidence type="ECO:0000256" key="2">
    <source>
        <dbReference type="ARBA" id="ARBA00022670"/>
    </source>
</evidence>
<protein>
    <recommendedName>
        <fullName evidence="8">oligopeptidase A</fullName>
        <ecNumber evidence="8">3.4.24.70</ecNumber>
    </recommendedName>
</protein>
<evidence type="ECO:0000256" key="7">
    <source>
        <dbReference type="ARBA" id="ARBA00024603"/>
    </source>
</evidence>
<evidence type="ECO:0000256" key="10">
    <source>
        <dbReference type="SAM" id="SignalP"/>
    </source>
</evidence>
<keyword evidence="14" id="KW-1185">Reference proteome</keyword>
<dbReference type="InterPro" id="IPR045090">
    <property type="entry name" value="Pept_M3A_M3B"/>
</dbReference>
<keyword evidence="5 9" id="KW-0862">Zinc</keyword>
<evidence type="ECO:0000259" key="12">
    <source>
        <dbReference type="Pfam" id="PF19310"/>
    </source>
</evidence>
<dbReference type="SUPFAM" id="SSF55486">
    <property type="entry name" value="Metalloproteases ('zincins'), catalytic domain"/>
    <property type="match status" value="1"/>
</dbReference>
<evidence type="ECO:0000313" key="14">
    <source>
        <dbReference type="Proteomes" id="UP001298424"/>
    </source>
</evidence>
<sequence>MQRRCFLQLGLFGAAAALLPTRLFAASDALKLPAELQNNPLLTFDKLPDFAAIRPEHIVPAVDFLLQKSRETVEAVSRQPEISWENFYLPLQDIGAKLDYAWGIADHLNSMASSDELRKAYESAEGKLSEYGSWYGQHQGLYRAFEKLRTQPEFTRYSDAQKAAIEHALRDFKLSGVALPTAKKKQFADISRRLSELQTKFGNNVLDSVKHWEKTISDKADVDGLPEHALAAAAESAKSKEQSGYRFTLDYAPYAAIMTYCRNRSLRAEFYRAYARRAAGGKWDNTPVINEILKLRLQKARLLGYRSYAEYALATRMAETPQQVLGFLNGLKQQSHKQLLKETDELRRYARETDGLQKLEPWDVAYYAEKQKTERYAVDKESLRPYFPLEKVLSGLFAVAQRLYGISVREKKGVPVWHPEVRFFEIYDENKRHTASFYLDLFARENKRGGAWQFGWQSRYKQADGSLKKPVSFIVCNFGKSAGDTDLLLHDEAVTLFHEFGHGLHQMLSVIDVAAVSGINGVPWDAVEFPSQMLENWMWNKEVLPLVSGHYQSGEALPAKLIDGLIAAKHYLAARTLSRQLELALTDFRLYHEYRGQAGLIDKIRREVQTGSPLPEPDWVRRTHSFSHIFNGGYAAGYYSYLWAEVLAADGYSYFEEHGVLNRQAGEHFLKNFLSQGGSRNVAQMYRHFRGRNPEIGALLKSYGIS</sequence>
<accession>A0ABS9NM20</accession>
<evidence type="ECO:0000256" key="3">
    <source>
        <dbReference type="ARBA" id="ARBA00022723"/>
    </source>
</evidence>
<evidence type="ECO:0000256" key="8">
    <source>
        <dbReference type="ARBA" id="ARBA00026100"/>
    </source>
</evidence>
<dbReference type="PANTHER" id="PTHR11804">
    <property type="entry name" value="PROTEASE M3 THIMET OLIGOPEPTIDASE-RELATED"/>
    <property type="match status" value="1"/>
</dbReference>
<dbReference type="Pfam" id="PF19310">
    <property type="entry name" value="TOP_N"/>
    <property type="match status" value="1"/>
</dbReference>
<evidence type="ECO:0000256" key="5">
    <source>
        <dbReference type="ARBA" id="ARBA00022833"/>
    </source>
</evidence>
<dbReference type="InterPro" id="IPR001567">
    <property type="entry name" value="Pept_M3A_M3B_dom"/>
</dbReference>
<gene>
    <name evidence="13" type="ORF">MB824_04995</name>
</gene>
<evidence type="ECO:0000256" key="9">
    <source>
        <dbReference type="RuleBase" id="RU003435"/>
    </source>
</evidence>
<keyword evidence="3 9" id="KW-0479">Metal-binding</keyword>
<comment type="similarity">
    <text evidence="1 9">Belongs to the peptidase M3 family.</text>
</comment>
<comment type="caution">
    <text evidence="13">The sequence shown here is derived from an EMBL/GenBank/DDBJ whole genome shotgun (WGS) entry which is preliminary data.</text>
</comment>
<dbReference type="Gene3D" id="1.10.1370.10">
    <property type="entry name" value="Neurolysin, domain 3"/>
    <property type="match status" value="1"/>
</dbReference>
<name>A0ABS9NM20_9NEIS</name>
<evidence type="ECO:0000259" key="11">
    <source>
        <dbReference type="Pfam" id="PF01432"/>
    </source>
</evidence>
<proteinExistence type="inferred from homology"/>
<organism evidence="13 14">
    <name type="scientific">Kingella pumchi</name>
    <dbReference type="NCBI Taxonomy" id="2779506"/>
    <lineage>
        <taxon>Bacteria</taxon>
        <taxon>Pseudomonadati</taxon>
        <taxon>Pseudomonadota</taxon>
        <taxon>Betaproteobacteria</taxon>
        <taxon>Neisseriales</taxon>
        <taxon>Neisseriaceae</taxon>
        <taxon>Kingella</taxon>
    </lineage>
</organism>
<feature type="domain" description="Peptidase M3A/M3B catalytic" evidence="11">
    <location>
        <begin position="257"/>
        <end position="704"/>
    </location>
</feature>
<dbReference type="InterPro" id="IPR034005">
    <property type="entry name" value="M3A_DCP"/>
</dbReference>
<evidence type="ECO:0000256" key="6">
    <source>
        <dbReference type="ARBA" id="ARBA00023049"/>
    </source>
</evidence>
<dbReference type="EMBL" id="JAKOOW010000021">
    <property type="protein sequence ID" value="MCG6503852.1"/>
    <property type="molecule type" value="Genomic_DNA"/>
</dbReference>
<dbReference type="InterPro" id="IPR024077">
    <property type="entry name" value="Neurolysin/TOP_dom2"/>
</dbReference>
<dbReference type="CDD" id="cd06456">
    <property type="entry name" value="M3A_DCP"/>
    <property type="match status" value="1"/>
</dbReference>
<evidence type="ECO:0000256" key="4">
    <source>
        <dbReference type="ARBA" id="ARBA00022801"/>
    </source>
</evidence>
<feature type="signal peptide" evidence="10">
    <location>
        <begin position="1"/>
        <end position="25"/>
    </location>
</feature>
<dbReference type="Gene3D" id="3.40.390.10">
    <property type="entry name" value="Collagenase (Catalytic Domain)"/>
    <property type="match status" value="1"/>
</dbReference>
<evidence type="ECO:0000313" key="13">
    <source>
        <dbReference type="EMBL" id="MCG6503852.1"/>
    </source>
</evidence>
<dbReference type="Proteomes" id="UP001298424">
    <property type="component" value="Unassembled WGS sequence"/>
</dbReference>
<dbReference type="EC" id="3.4.24.70" evidence="8"/>
<dbReference type="InterPro" id="IPR024080">
    <property type="entry name" value="Neurolysin/TOP_N"/>
</dbReference>
<evidence type="ECO:0000256" key="1">
    <source>
        <dbReference type="ARBA" id="ARBA00006040"/>
    </source>
</evidence>
<dbReference type="RefSeq" id="WP_238746471.1">
    <property type="nucleotide sequence ID" value="NZ_JAKOOW010000021.1"/>
</dbReference>
<keyword evidence="4 9" id="KW-0378">Hydrolase</keyword>
<dbReference type="InterPro" id="IPR045666">
    <property type="entry name" value="OpdA_N"/>
</dbReference>
<reference evidence="13 14" key="1">
    <citation type="submission" date="2022-02" db="EMBL/GenBank/DDBJ databases">
        <title>Genome sequence data of Kingella unionensis sp. nov. strain CICC 24913 (CCUG 75125).</title>
        <authorList>
            <person name="Xiao M."/>
        </authorList>
    </citation>
    <scope>NUCLEOTIDE SEQUENCE [LARGE SCALE GENOMIC DNA]</scope>
    <source>
        <strain evidence="13 14">CICC 24913</strain>
    </source>
</reference>
<comment type="catalytic activity">
    <reaction evidence="7">
        <text>Hydrolysis of oligopeptides, with broad specificity. Gly or Ala commonly occur as P1 or P1' residues, but more distant residues are also important, as is shown by the fact that Z-Gly-Pro-Gly-|-Gly-Pro-Ala is cleaved, but not Z-(Gly)(5).</text>
        <dbReference type="EC" id="3.4.24.70"/>
    </reaction>
</comment>
<keyword evidence="10" id="KW-0732">Signal</keyword>
<dbReference type="InterPro" id="IPR024079">
    <property type="entry name" value="MetalloPept_cat_dom_sf"/>
</dbReference>
<feature type="chain" id="PRO_5045797989" description="oligopeptidase A" evidence="10">
    <location>
        <begin position="26"/>
        <end position="706"/>
    </location>
</feature>
<comment type="cofactor">
    <cofactor evidence="9">
        <name>Zn(2+)</name>
        <dbReference type="ChEBI" id="CHEBI:29105"/>
    </cofactor>
    <text evidence="9">Binds 1 zinc ion.</text>
</comment>